<name>A0A1G2N7W1_9BACT</name>
<organism evidence="1 2">
    <name type="scientific">Candidatus Taylorbacteria bacterium RIFCSPLOWO2_01_FULL_45_15b</name>
    <dbReference type="NCBI Taxonomy" id="1802319"/>
    <lineage>
        <taxon>Bacteria</taxon>
        <taxon>Candidatus Tayloriibacteriota</taxon>
    </lineage>
</organism>
<dbReference type="AlphaFoldDB" id="A0A1G2N7W1"/>
<comment type="caution">
    <text evidence="1">The sequence shown here is derived from an EMBL/GenBank/DDBJ whole genome shotgun (WGS) entry which is preliminary data.</text>
</comment>
<gene>
    <name evidence="1" type="ORF">A2928_00900</name>
</gene>
<reference evidence="1 2" key="1">
    <citation type="journal article" date="2016" name="Nat. Commun.">
        <title>Thousands of microbial genomes shed light on interconnected biogeochemical processes in an aquifer system.</title>
        <authorList>
            <person name="Anantharaman K."/>
            <person name="Brown C.T."/>
            <person name="Hug L.A."/>
            <person name="Sharon I."/>
            <person name="Castelle C.J."/>
            <person name="Probst A.J."/>
            <person name="Thomas B.C."/>
            <person name="Singh A."/>
            <person name="Wilkins M.J."/>
            <person name="Karaoz U."/>
            <person name="Brodie E.L."/>
            <person name="Williams K.H."/>
            <person name="Hubbard S.S."/>
            <person name="Banfield J.F."/>
        </authorList>
    </citation>
    <scope>NUCLEOTIDE SEQUENCE [LARGE SCALE GENOMIC DNA]</scope>
</reference>
<proteinExistence type="predicted"/>
<dbReference type="STRING" id="1802319.A2928_00900"/>
<sequence>MNLIVDYSRPLPKWFSGELIHHHAQKGLMTVDMATMIPYRTPTKEPSEATPDPYISSHHMMESLLKTAESGNLVPCDIYTLMALLQEENWNLIPENWRGEENARKMIFFPNSISRINARYTEKIQATYKLTERKVRVVDRPESEIVRTLEERTVYSMVYCESRWVCRSMHVMRRNEFEGCFDKNCYWLFQKVKTEPA</sequence>
<accession>A0A1G2N7W1</accession>
<dbReference type="Proteomes" id="UP000176221">
    <property type="component" value="Unassembled WGS sequence"/>
</dbReference>
<evidence type="ECO:0000313" key="1">
    <source>
        <dbReference type="EMBL" id="OHA32194.1"/>
    </source>
</evidence>
<protein>
    <submittedName>
        <fullName evidence="1">Uncharacterized protein</fullName>
    </submittedName>
</protein>
<dbReference type="EMBL" id="MHRX01000051">
    <property type="protein sequence ID" value="OHA32194.1"/>
    <property type="molecule type" value="Genomic_DNA"/>
</dbReference>
<evidence type="ECO:0000313" key="2">
    <source>
        <dbReference type="Proteomes" id="UP000176221"/>
    </source>
</evidence>